<dbReference type="Proteomes" id="UP000574390">
    <property type="component" value="Unassembled WGS sequence"/>
</dbReference>
<keyword evidence="5" id="KW-0067">ATP-binding</keyword>
<dbReference type="InterPro" id="IPR050660">
    <property type="entry name" value="NEK_Ser/Thr_kinase"/>
</dbReference>
<evidence type="ECO:0000313" key="8">
    <source>
        <dbReference type="Proteomes" id="UP000574390"/>
    </source>
</evidence>
<evidence type="ECO:0000256" key="1">
    <source>
        <dbReference type="ARBA" id="ARBA00012513"/>
    </source>
</evidence>
<evidence type="ECO:0000256" key="5">
    <source>
        <dbReference type="ARBA" id="ARBA00022840"/>
    </source>
</evidence>
<evidence type="ECO:0000256" key="4">
    <source>
        <dbReference type="ARBA" id="ARBA00022777"/>
    </source>
</evidence>
<dbReference type="EMBL" id="JABANM010016763">
    <property type="protein sequence ID" value="KAF4728909.1"/>
    <property type="molecule type" value="Genomic_DNA"/>
</dbReference>
<dbReference type="AlphaFoldDB" id="A0A7J6S7G7"/>
<evidence type="ECO:0000259" key="6">
    <source>
        <dbReference type="PROSITE" id="PS50011"/>
    </source>
</evidence>
<evidence type="ECO:0000256" key="2">
    <source>
        <dbReference type="ARBA" id="ARBA00022679"/>
    </source>
</evidence>
<sequence>MMFLHTSTNNRSYVLHRDLKPANILLSKLHTTESFIYRARLTDFGVARADPGQDTNMTIGLGTEGYIAPEQHSIEYDRPADVWSFGVTLARICGLDSWRDVAVSTRPQTGRQLLPLKSTEPLVKFPPAADPFLCDLCLQCLSRQPLKRPTFREIYRSLLTEYVKRELSILSSATSA</sequence>
<dbReference type="Gene3D" id="1.10.510.10">
    <property type="entry name" value="Transferase(Phosphotransferase) domain 1"/>
    <property type="match status" value="1"/>
</dbReference>
<keyword evidence="3" id="KW-0547">Nucleotide-binding</keyword>
<dbReference type="GO" id="GO:0004674">
    <property type="term" value="F:protein serine/threonine kinase activity"/>
    <property type="evidence" value="ECO:0007669"/>
    <property type="project" value="UniProtKB-EC"/>
</dbReference>
<dbReference type="InterPro" id="IPR008271">
    <property type="entry name" value="Ser/Thr_kinase_AS"/>
</dbReference>
<dbReference type="PANTHER" id="PTHR43671">
    <property type="entry name" value="SERINE/THREONINE-PROTEIN KINASE NEK"/>
    <property type="match status" value="1"/>
</dbReference>
<keyword evidence="4" id="KW-0418">Kinase</keyword>
<reference evidence="7 8" key="1">
    <citation type="submission" date="2020-04" db="EMBL/GenBank/DDBJ databases">
        <title>Perkinsus olseni comparative genomics.</title>
        <authorList>
            <person name="Bogema D.R."/>
        </authorList>
    </citation>
    <scope>NUCLEOTIDE SEQUENCE [LARGE SCALE GENOMIC DNA]</scope>
    <source>
        <strain evidence="7">ATCC PRA-205</strain>
    </source>
</reference>
<protein>
    <recommendedName>
        <fullName evidence="1">non-specific serine/threonine protein kinase</fullName>
        <ecNumber evidence="1">2.7.11.1</ecNumber>
    </recommendedName>
</protein>
<keyword evidence="2" id="KW-0808">Transferase</keyword>
<dbReference type="SUPFAM" id="SSF56112">
    <property type="entry name" value="Protein kinase-like (PK-like)"/>
    <property type="match status" value="1"/>
</dbReference>
<dbReference type="Pfam" id="PF00069">
    <property type="entry name" value="Pkinase"/>
    <property type="match status" value="1"/>
</dbReference>
<feature type="domain" description="Protein kinase" evidence="6">
    <location>
        <begin position="1"/>
        <end position="163"/>
    </location>
</feature>
<comment type="caution">
    <text evidence="7">The sequence shown here is derived from an EMBL/GenBank/DDBJ whole genome shotgun (WGS) entry which is preliminary data.</text>
</comment>
<dbReference type="PANTHER" id="PTHR43671:SF13">
    <property type="entry name" value="SERINE_THREONINE-PROTEIN KINASE NEK2"/>
    <property type="match status" value="1"/>
</dbReference>
<dbReference type="PROSITE" id="PS00108">
    <property type="entry name" value="PROTEIN_KINASE_ST"/>
    <property type="match status" value="1"/>
</dbReference>
<organism evidence="7 8">
    <name type="scientific">Perkinsus olseni</name>
    <name type="common">Perkinsus atlanticus</name>
    <dbReference type="NCBI Taxonomy" id="32597"/>
    <lineage>
        <taxon>Eukaryota</taxon>
        <taxon>Sar</taxon>
        <taxon>Alveolata</taxon>
        <taxon>Perkinsozoa</taxon>
        <taxon>Perkinsea</taxon>
        <taxon>Perkinsida</taxon>
        <taxon>Perkinsidae</taxon>
        <taxon>Perkinsus</taxon>
    </lineage>
</organism>
<dbReference type="SMART" id="SM00220">
    <property type="entry name" value="S_TKc"/>
    <property type="match status" value="1"/>
</dbReference>
<dbReference type="PROSITE" id="PS50011">
    <property type="entry name" value="PROTEIN_KINASE_DOM"/>
    <property type="match status" value="1"/>
</dbReference>
<gene>
    <name evidence="7" type="ORF">FOZ62_010583</name>
</gene>
<accession>A0A7J6S7G7</accession>
<dbReference type="InterPro" id="IPR000719">
    <property type="entry name" value="Prot_kinase_dom"/>
</dbReference>
<dbReference type="InterPro" id="IPR011009">
    <property type="entry name" value="Kinase-like_dom_sf"/>
</dbReference>
<dbReference type="GO" id="GO:0005524">
    <property type="term" value="F:ATP binding"/>
    <property type="evidence" value="ECO:0007669"/>
    <property type="project" value="UniProtKB-KW"/>
</dbReference>
<proteinExistence type="predicted"/>
<evidence type="ECO:0000313" key="7">
    <source>
        <dbReference type="EMBL" id="KAF4728909.1"/>
    </source>
</evidence>
<name>A0A7J6S7G7_PEROL</name>
<dbReference type="EC" id="2.7.11.1" evidence="1"/>
<evidence type="ECO:0000256" key="3">
    <source>
        <dbReference type="ARBA" id="ARBA00022741"/>
    </source>
</evidence>